<dbReference type="AlphaFoldDB" id="A0A0H3DTB2"/>
<evidence type="ECO:0000256" key="3">
    <source>
        <dbReference type="ARBA" id="ARBA00022723"/>
    </source>
</evidence>
<comment type="similarity">
    <text evidence="1 5">Belongs to the HypA/HybF family.</text>
</comment>
<evidence type="ECO:0000256" key="2">
    <source>
        <dbReference type="ARBA" id="ARBA00022596"/>
    </source>
</evidence>
<keyword evidence="7" id="KW-1185">Reference proteome</keyword>
<dbReference type="PATRIC" id="fig|718251.5.peg.2739"/>
<reference evidence="6 7" key="2">
    <citation type="journal article" date="2011" name="BMC Immunol.">
        <title>Comparison of static immersion and intravenous injection systems for exposure of zebrafish embryos to the natural pathogen Edwardsiella tarda.</title>
        <authorList>
            <person name="van Soest J.J."/>
            <person name="Stockhammer O.W."/>
            <person name="Ordas A."/>
            <person name="Bloemberg G.V."/>
            <person name="Spaink H.P."/>
            <person name="Meijer A.H."/>
        </authorList>
    </citation>
    <scope>NUCLEOTIDE SEQUENCE [LARGE SCALE GENOMIC DNA]</scope>
    <source>
        <strain evidence="6 7">FL6-60</strain>
    </source>
</reference>
<sequence>MTMHELSLCQSAFDIIERQARDSGAKRVTSVWLDIGALSCIEESALTFCFDIVCRGTLAEGCALRINTVPAQAWCWNCSRPITVTSHDAGCPHCQSHNLRVDGGDSMQIKQIEIE</sequence>
<dbReference type="InterPro" id="IPR020538">
    <property type="entry name" value="Hydgase_Ni_incorp_HypA/HybF_CS"/>
</dbReference>
<keyword evidence="4 5" id="KW-0862">Zinc</keyword>
<feature type="binding site" evidence="5">
    <location>
        <position position="94"/>
    </location>
    <ligand>
        <name>Zn(2+)</name>
        <dbReference type="ChEBI" id="CHEBI:29105"/>
    </ligand>
</feature>
<dbReference type="PANTHER" id="PTHR34535">
    <property type="entry name" value="HYDROGENASE MATURATION FACTOR HYPA"/>
    <property type="match status" value="1"/>
</dbReference>
<dbReference type="PANTHER" id="PTHR34535:SF3">
    <property type="entry name" value="HYDROGENASE MATURATION FACTOR HYPA"/>
    <property type="match status" value="1"/>
</dbReference>
<dbReference type="HOGENOM" id="CLU_126929_0_0_6"/>
<evidence type="ECO:0000256" key="1">
    <source>
        <dbReference type="ARBA" id="ARBA00010748"/>
    </source>
</evidence>
<protein>
    <recommendedName>
        <fullName evidence="5">Hydrogenase maturation factor HypA</fullName>
    </recommendedName>
</protein>
<feature type="binding site" evidence="5">
    <location>
        <position position="91"/>
    </location>
    <ligand>
        <name>Zn(2+)</name>
        <dbReference type="ChEBI" id="CHEBI:29105"/>
    </ligand>
</feature>
<dbReference type="NCBIfam" id="TIGR00100">
    <property type="entry name" value="hypA"/>
    <property type="match status" value="1"/>
</dbReference>
<accession>A0A0H3DTB2</accession>
<evidence type="ECO:0000313" key="6">
    <source>
        <dbReference type="EMBL" id="ADM42741.1"/>
    </source>
</evidence>
<evidence type="ECO:0000313" key="7">
    <source>
        <dbReference type="Proteomes" id="UP000002230"/>
    </source>
</evidence>
<evidence type="ECO:0000256" key="4">
    <source>
        <dbReference type="ARBA" id="ARBA00022833"/>
    </source>
</evidence>
<dbReference type="InterPro" id="IPR000688">
    <property type="entry name" value="HypA/HybF"/>
</dbReference>
<keyword evidence="3 5" id="KW-0479">Metal-binding</keyword>
<dbReference type="KEGG" id="etd:ETAF_2638"/>
<dbReference type="EMBL" id="CP002154">
    <property type="protein sequence ID" value="ADM42741.1"/>
    <property type="molecule type" value="Genomic_DNA"/>
</dbReference>
<evidence type="ECO:0000256" key="5">
    <source>
        <dbReference type="HAMAP-Rule" id="MF_00213"/>
    </source>
</evidence>
<reference evidence="7" key="1">
    <citation type="submission" date="2010-08" db="EMBL/GenBank/DDBJ databases">
        <title>Genome comparisons of Edwardsiella bacteria analysed using deep sequencing technology.</title>
        <authorList>
            <person name="van Soest J.J."/>
            <person name="Henkel C.V."/>
            <person name="Jansen H.J."/>
            <person name="van den Hondel C.A.M.J.J."/>
            <person name="Bloemberg G.V."/>
            <person name="Meijer A.H."/>
            <person name="Spaink H.P."/>
        </authorList>
    </citation>
    <scope>NUCLEOTIDE SEQUENCE [LARGE SCALE GENOMIC DNA]</scope>
    <source>
        <strain evidence="7">FL6-60</strain>
    </source>
</reference>
<dbReference type="PROSITE" id="PS01249">
    <property type="entry name" value="HYPA"/>
    <property type="match status" value="1"/>
</dbReference>
<organism evidence="6 7">
    <name type="scientific">Edwardsiella tarda (strain FL6-60)</name>
    <dbReference type="NCBI Taxonomy" id="718251"/>
    <lineage>
        <taxon>Bacteria</taxon>
        <taxon>Pseudomonadati</taxon>
        <taxon>Pseudomonadota</taxon>
        <taxon>Gammaproteobacteria</taxon>
        <taxon>Enterobacterales</taxon>
        <taxon>Hafniaceae</taxon>
        <taxon>Edwardsiella</taxon>
    </lineage>
</organism>
<dbReference type="Gene3D" id="3.30.2320.80">
    <property type="match status" value="1"/>
</dbReference>
<dbReference type="PIRSF" id="PIRSF004761">
    <property type="entry name" value="Hydrgn_mat_HypA"/>
    <property type="match status" value="1"/>
</dbReference>
<name>A0A0H3DTB2_EDWTF</name>
<comment type="function">
    <text evidence="5">Involved in the maturation of [NiFe] hydrogenases. Required for nickel insertion into the metal center of the hydrogenase.</text>
</comment>
<dbReference type="GO" id="GO:0051604">
    <property type="term" value="P:protein maturation"/>
    <property type="evidence" value="ECO:0007669"/>
    <property type="project" value="InterPro"/>
</dbReference>
<dbReference type="FunFam" id="3.30.2320.80:FF:000001">
    <property type="entry name" value="Hydrogenase maturation factor HypA"/>
    <property type="match status" value="1"/>
</dbReference>
<feature type="binding site" evidence="5">
    <location>
        <position position="78"/>
    </location>
    <ligand>
        <name>Zn(2+)</name>
        <dbReference type="ChEBI" id="CHEBI:29105"/>
    </ligand>
</feature>
<dbReference type="GO" id="GO:0016530">
    <property type="term" value="F:metallochaperone activity"/>
    <property type="evidence" value="ECO:0007669"/>
    <property type="project" value="UniProtKB-ARBA"/>
</dbReference>
<dbReference type="NCBIfam" id="NF002979">
    <property type="entry name" value="PRK03681.1"/>
    <property type="match status" value="1"/>
</dbReference>
<dbReference type="GO" id="GO:0016151">
    <property type="term" value="F:nickel cation binding"/>
    <property type="evidence" value="ECO:0007669"/>
    <property type="project" value="UniProtKB-UniRule"/>
</dbReference>
<dbReference type="Proteomes" id="UP000002230">
    <property type="component" value="Chromosome"/>
</dbReference>
<feature type="binding site" evidence="5">
    <location>
        <position position="75"/>
    </location>
    <ligand>
        <name>Zn(2+)</name>
        <dbReference type="ChEBI" id="CHEBI:29105"/>
    </ligand>
</feature>
<feature type="binding site" evidence="5">
    <location>
        <position position="4"/>
    </location>
    <ligand>
        <name>Ni(2+)</name>
        <dbReference type="ChEBI" id="CHEBI:49786"/>
    </ligand>
</feature>
<dbReference type="HAMAP" id="MF_00213">
    <property type="entry name" value="HypA_HybF"/>
    <property type="match status" value="1"/>
</dbReference>
<gene>
    <name evidence="6" type="primary">hybF</name>
    <name evidence="5" type="synonym">hypA</name>
    <name evidence="6" type="ordered locus">ETAF_2638</name>
</gene>
<dbReference type="Pfam" id="PF01155">
    <property type="entry name" value="HypA"/>
    <property type="match status" value="1"/>
</dbReference>
<dbReference type="GO" id="GO:0008270">
    <property type="term" value="F:zinc ion binding"/>
    <property type="evidence" value="ECO:0007669"/>
    <property type="project" value="UniProtKB-UniRule"/>
</dbReference>
<dbReference type="NCBIfam" id="NF009046">
    <property type="entry name" value="PRK12380.1"/>
    <property type="match status" value="1"/>
</dbReference>
<keyword evidence="2 5" id="KW-0533">Nickel</keyword>
<proteinExistence type="inferred from homology"/>